<accession>A0ABS0ACQ1</accession>
<dbReference type="GeneID" id="99767708"/>
<evidence type="ECO:0000313" key="6">
    <source>
        <dbReference type="EMBL" id="MBF5051913.1"/>
    </source>
</evidence>
<dbReference type="PANTHER" id="PTHR30126">
    <property type="entry name" value="HTH-TYPE TRANSCRIPTIONAL REGULATOR"/>
    <property type="match status" value="1"/>
</dbReference>
<keyword evidence="2" id="KW-0805">Transcription regulation</keyword>
<dbReference type="Pfam" id="PF03466">
    <property type="entry name" value="LysR_substrate"/>
    <property type="match status" value="1"/>
</dbReference>
<feature type="domain" description="HTH lysR-type" evidence="5">
    <location>
        <begin position="7"/>
        <end position="63"/>
    </location>
</feature>
<dbReference type="Gene3D" id="1.10.10.10">
    <property type="entry name" value="Winged helix-like DNA-binding domain superfamily/Winged helix DNA-binding domain"/>
    <property type="match status" value="1"/>
</dbReference>
<evidence type="ECO:0000313" key="7">
    <source>
        <dbReference type="Proteomes" id="UP000644441"/>
    </source>
</evidence>
<evidence type="ECO:0000256" key="2">
    <source>
        <dbReference type="ARBA" id="ARBA00023015"/>
    </source>
</evidence>
<dbReference type="InterPro" id="IPR036388">
    <property type="entry name" value="WH-like_DNA-bd_sf"/>
</dbReference>
<dbReference type="SUPFAM" id="SSF46785">
    <property type="entry name" value="Winged helix' DNA-binding domain"/>
    <property type="match status" value="1"/>
</dbReference>
<protein>
    <submittedName>
        <fullName evidence="6">LysR family transcriptional regulator</fullName>
    </submittedName>
</protein>
<dbReference type="Pfam" id="PF00126">
    <property type="entry name" value="HTH_1"/>
    <property type="match status" value="1"/>
</dbReference>
<proteinExistence type="inferred from homology"/>
<dbReference type="EMBL" id="ARXR01000003">
    <property type="protein sequence ID" value="MBF5051913.1"/>
    <property type="molecule type" value="Genomic_DNA"/>
</dbReference>
<keyword evidence="4" id="KW-0804">Transcription</keyword>
<dbReference type="RefSeq" id="WP_142948946.1">
    <property type="nucleotide sequence ID" value="NZ_ARXR01000003.1"/>
</dbReference>
<dbReference type="Proteomes" id="UP000644441">
    <property type="component" value="Unassembled WGS sequence"/>
</dbReference>
<evidence type="ECO:0000256" key="3">
    <source>
        <dbReference type="ARBA" id="ARBA00023125"/>
    </source>
</evidence>
<keyword evidence="7" id="KW-1185">Reference proteome</keyword>
<evidence type="ECO:0000256" key="1">
    <source>
        <dbReference type="ARBA" id="ARBA00009437"/>
    </source>
</evidence>
<dbReference type="CDD" id="cd05466">
    <property type="entry name" value="PBP2_LTTR_substrate"/>
    <property type="match status" value="1"/>
</dbReference>
<reference evidence="6 7" key="1">
    <citation type="submission" date="2012-09" db="EMBL/GenBank/DDBJ databases">
        <title>Genome Sequence of alkane-degrading Bacterium Alcanivorax venustensis ISO4.</title>
        <authorList>
            <person name="Lai Q."/>
            <person name="Shao Z."/>
        </authorList>
    </citation>
    <scope>NUCLEOTIDE SEQUENCE [LARGE SCALE GENOMIC DNA]</scope>
    <source>
        <strain evidence="6 7">ISO4</strain>
    </source>
</reference>
<dbReference type="PANTHER" id="PTHR30126:SF98">
    <property type="entry name" value="HTH-TYPE TRANSCRIPTIONAL ACTIVATOR BAUR"/>
    <property type="match status" value="1"/>
</dbReference>
<dbReference type="SUPFAM" id="SSF53850">
    <property type="entry name" value="Periplasmic binding protein-like II"/>
    <property type="match status" value="1"/>
</dbReference>
<name>A0ABS0ACQ1_9GAMM</name>
<dbReference type="InterPro" id="IPR000847">
    <property type="entry name" value="LysR_HTH_N"/>
</dbReference>
<evidence type="ECO:0000259" key="5">
    <source>
        <dbReference type="PROSITE" id="PS50931"/>
    </source>
</evidence>
<comment type="similarity">
    <text evidence="1">Belongs to the LysR transcriptional regulatory family.</text>
</comment>
<organism evidence="6 7">
    <name type="scientific">Alloalcanivorax venustensis ISO4</name>
    <dbReference type="NCBI Taxonomy" id="1177184"/>
    <lineage>
        <taxon>Bacteria</taxon>
        <taxon>Pseudomonadati</taxon>
        <taxon>Pseudomonadota</taxon>
        <taxon>Gammaproteobacteria</taxon>
        <taxon>Oceanospirillales</taxon>
        <taxon>Alcanivoracaceae</taxon>
        <taxon>Alloalcanivorax</taxon>
    </lineage>
</organism>
<sequence>MKLAGADLNSLQIFFAVVEANGIANAQGPLNKDASTISRALSQLESRLGVRLCERGRQGFRLTPEGETVHQQALRLFTSLRGFEQTVEGLRGVASGQLRLGIIDNIITDPNCPLVPALRAFQSPPRDEVRLGLEVLAPEEMERQLLEKRLDLAISVFESRHDQLHYQPLYQETDNLYAAADHPIVGVPAGRRRDVLAKSRLVSRRFLHDQEMALLNLGERERITFTANLEAIAVLILSGGHLGFLPDHYAAPWVARGELVALDTERLRHASDLQVAMHPDSASRPVIQAFVEALLAAVRT</sequence>
<evidence type="ECO:0000256" key="4">
    <source>
        <dbReference type="ARBA" id="ARBA00023163"/>
    </source>
</evidence>
<dbReference type="InterPro" id="IPR005119">
    <property type="entry name" value="LysR_subst-bd"/>
</dbReference>
<dbReference type="PROSITE" id="PS50931">
    <property type="entry name" value="HTH_LYSR"/>
    <property type="match status" value="1"/>
</dbReference>
<keyword evidence="3" id="KW-0238">DNA-binding</keyword>
<dbReference type="InterPro" id="IPR036390">
    <property type="entry name" value="WH_DNA-bd_sf"/>
</dbReference>
<gene>
    <name evidence="6" type="ORF">ISO4_00515</name>
</gene>
<dbReference type="Gene3D" id="3.40.190.10">
    <property type="entry name" value="Periplasmic binding protein-like II"/>
    <property type="match status" value="2"/>
</dbReference>
<comment type="caution">
    <text evidence="6">The sequence shown here is derived from an EMBL/GenBank/DDBJ whole genome shotgun (WGS) entry which is preliminary data.</text>
</comment>